<keyword evidence="6" id="KW-1185">Reference proteome</keyword>
<dbReference type="RefSeq" id="WP_071137916.1">
    <property type="nucleotide sequence ID" value="NZ_LT608328.1"/>
</dbReference>
<dbReference type="KEGG" id="pmuc:ING2E5A_2876"/>
<feature type="signal peptide" evidence="2">
    <location>
        <begin position="1"/>
        <end position="24"/>
    </location>
</feature>
<dbReference type="Proteomes" id="UP000178485">
    <property type="component" value="Chromosome i"/>
</dbReference>
<dbReference type="InterPro" id="IPR000683">
    <property type="entry name" value="Gfo/Idh/MocA-like_OxRdtase_N"/>
</dbReference>
<evidence type="ECO:0000256" key="2">
    <source>
        <dbReference type="SAM" id="SignalP"/>
    </source>
</evidence>
<dbReference type="Gene3D" id="3.40.50.720">
    <property type="entry name" value="NAD(P)-binding Rossmann-like Domain"/>
    <property type="match status" value="1"/>
</dbReference>
<dbReference type="SUPFAM" id="SSF51735">
    <property type="entry name" value="NAD(P)-binding Rossmann-fold domains"/>
    <property type="match status" value="1"/>
</dbReference>
<name>A0A1G4GB17_9BACT</name>
<feature type="domain" description="Putative oxidoreductase C-terminal" evidence="4">
    <location>
        <begin position="187"/>
        <end position="466"/>
    </location>
</feature>
<organism evidence="5 6">
    <name type="scientific">Petrimonas mucosa</name>
    <dbReference type="NCBI Taxonomy" id="1642646"/>
    <lineage>
        <taxon>Bacteria</taxon>
        <taxon>Pseudomonadati</taxon>
        <taxon>Bacteroidota</taxon>
        <taxon>Bacteroidia</taxon>
        <taxon>Bacteroidales</taxon>
        <taxon>Dysgonomonadaceae</taxon>
        <taxon>Petrimonas</taxon>
    </lineage>
</organism>
<dbReference type="PROSITE" id="PS51257">
    <property type="entry name" value="PROKAR_LIPOPROTEIN"/>
    <property type="match status" value="1"/>
</dbReference>
<dbReference type="Pfam" id="PF16490">
    <property type="entry name" value="Oxidoreduct_C"/>
    <property type="match status" value="1"/>
</dbReference>
<dbReference type="GO" id="GO:0000166">
    <property type="term" value="F:nucleotide binding"/>
    <property type="evidence" value="ECO:0007669"/>
    <property type="project" value="InterPro"/>
</dbReference>
<evidence type="ECO:0000259" key="4">
    <source>
        <dbReference type="Pfam" id="PF16490"/>
    </source>
</evidence>
<evidence type="ECO:0000313" key="5">
    <source>
        <dbReference type="EMBL" id="SCM59671.1"/>
    </source>
</evidence>
<evidence type="ECO:0000313" key="6">
    <source>
        <dbReference type="Proteomes" id="UP000178485"/>
    </source>
</evidence>
<sequence length="473" mass="53493">MKKCFTIIAAITLLLVSCTGKTNKTDMNQTVFTGEAGEVKLIILAPGHFHASLLQKSRMEQVNDSVQVYAAAEDAGLRQYLSAIESFNQREQDPTHWNTILYTGNDFLERMVSDKKGNVVVLAGNNRDKTEYIRAAVEAGVNVLSDKPMAISPADFRLLEEAYQVADSKNVMLYDMMTERYDMLNIIERELINDSDLFGELQPGTPDDPAVYMESVHHFYKEVSGAPLIRPAWYYDVEQQGEGIADVTTHLIDQLFWKCFPAEPINYQQDVGNISSTHWATEITLAQFKRSTGEASFPGYLQKQLDNGLLKVFANGTVVFDVKGSHVGLKVLWNWEAPEGGGDTFVSEIKGTKAILRTEQNREQGFVKQLYVQRPNDIDKSAFEENLTKSINKLQANYPFISCSKTGSEGSYLVNIPRENREGHESHFTYVAERFFQYLVDRDMPEWEISNTLAKYFITTKAVEEARTTDNNE</sequence>
<keyword evidence="2" id="KW-0732">Signal</keyword>
<accession>A0A1G4GB17</accession>
<dbReference type="STRING" id="1642646.ING2E5A_2876"/>
<dbReference type="InterPro" id="IPR032459">
    <property type="entry name" value="Oxidoreduct_C"/>
</dbReference>
<feature type="chain" id="PRO_5009604049" description="Oxidoreductase" evidence="2">
    <location>
        <begin position="25"/>
        <end position="473"/>
    </location>
</feature>
<gene>
    <name evidence="5" type="ORF">ING2E5A_2876</name>
</gene>
<dbReference type="InterPro" id="IPR050463">
    <property type="entry name" value="Gfo/Idh/MocA_oxidrdct_glycsds"/>
</dbReference>
<proteinExistence type="predicted"/>
<dbReference type="EMBL" id="LT608328">
    <property type="protein sequence ID" value="SCM59671.1"/>
    <property type="molecule type" value="Genomic_DNA"/>
</dbReference>
<dbReference type="GO" id="GO:0016491">
    <property type="term" value="F:oxidoreductase activity"/>
    <property type="evidence" value="ECO:0007669"/>
    <property type="project" value="UniProtKB-KW"/>
</dbReference>
<dbReference type="AlphaFoldDB" id="A0A1G4GB17"/>
<dbReference type="PANTHER" id="PTHR43818:SF11">
    <property type="entry name" value="BCDNA.GH03377"/>
    <property type="match status" value="1"/>
</dbReference>
<dbReference type="PANTHER" id="PTHR43818">
    <property type="entry name" value="BCDNA.GH03377"/>
    <property type="match status" value="1"/>
</dbReference>
<dbReference type="Pfam" id="PF01408">
    <property type="entry name" value="GFO_IDH_MocA"/>
    <property type="match status" value="1"/>
</dbReference>
<reference evidence="5 6" key="1">
    <citation type="submission" date="2016-08" db="EMBL/GenBank/DDBJ databases">
        <authorList>
            <person name="Seilhamer J.J."/>
        </authorList>
    </citation>
    <scope>NUCLEOTIDE SEQUENCE [LARGE SCALE GENOMIC DNA]</scope>
    <source>
        <strain evidence="5">ING2-E5A</strain>
    </source>
</reference>
<dbReference type="InterPro" id="IPR036291">
    <property type="entry name" value="NAD(P)-bd_dom_sf"/>
</dbReference>
<evidence type="ECO:0000256" key="1">
    <source>
        <dbReference type="ARBA" id="ARBA00023002"/>
    </source>
</evidence>
<protein>
    <recommendedName>
        <fullName evidence="7">Oxidoreductase</fullName>
    </recommendedName>
</protein>
<evidence type="ECO:0000259" key="3">
    <source>
        <dbReference type="Pfam" id="PF01408"/>
    </source>
</evidence>
<feature type="domain" description="Gfo/Idh/MocA-like oxidoreductase N-terminal" evidence="3">
    <location>
        <begin position="89"/>
        <end position="172"/>
    </location>
</feature>
<keyword evidence="1" id="KW-0560">Oxidoreductase</keyword>
<evidence type="ECO:0008006" key="7">
    <source>
        <dbReference type="Google" id="ProtNLM"/>
    </source>
</evidence>